<evidence type="ECO:0000256" key="7">
    <source>
        <dbReference type="ARBA" id="ARBA00035120"/>
    </source>
</evidence>
<reference evidence="12" key="1">
    <citation type="journal article" date="2019" name="Int. J. Syst. Evol. Microbiol.">
        <title>The Global Catalogue of Microorganisms (GCM) 10K type strain sequencing project: providing services to taxonomists for standard genome sequencing and annotation.</title>
        <authorList>
            <consortium name="The Broad Institute Genomics Platform"/>
            <consortium name="The Broad Institute Genome Sequencing Center for Infectious Disease"/>
            <person name="Wu L."/>
            <person name="Ma J."/>
        </authorList>
    </citation>
    <scope>NUCLEOTIDE SEQUENCE [LARGE SCALE GENOMIC DNA]</scope>
    <source>
        <strain evidence="12">NBRC 108755</strain>
    </source>
</reference>
<comment type="similarity">
    <text evidence="7 10">Belongs to the fluoride channel Fluc/FEX (TC 1.A.43) family.</text>
</comment>
<evidence type="ECO:0000256" key="3">
    <source>
        <dbReference type="ARBA" id="ARBA00022692"/>
    </source>
</evidence>
<keyword evidence="10" id="KW-0479">Metal-binding</keyword>
<dbReference type="Pfam" id="PF02537">
    <property type="entry name" value="CRCB"/>
    <property type="match status" value="1"/>
</dbReference>
<dbReference type="PANTHER" id="PTHR28259">
    <property type="entry name" value="FLUORIDE EXPORT PROTEIN 1-RELATED"/>
    <property type="match status" value="1"/>
</dbReference>
<evidence type="ECO:0000256" key="4">
    <source>
        <dbReference type="ARBA" id="ARBA00022989"/>
    </source>
</evidence>
<evidence type="ECO:0000256" key="6">
    <source>
        <dbReference type="ARBA" id="ARBA00023303"/>
    </source>
</evidence>
<keyword evidence="10" id="KW-0915">Sodium</keyword>
<evidence type="ECO:0000256" key="8">
    <source>
        <dbReference type="ARBA" id="ARBA00035585"/>
    </source>
</evidence>
<keyword evidence="3 10" id="KW-0812">Transmembrane</keyword>
<feature type="transmembrane region" description="Helical" evidence="10">
    <location>
        <begin position="46"/>
        <end position="67"/>
    </location>
</feature>
<evidence type="ECO:0000256" key="5">
    <source>
        <dbReference type="ARBA" id="ARBA00023136"/>
    </source>
</evidence>
<comment type="caution">
    <text evidence="10">Lacks conserved residue(s) required for the propagation of feature annotation.</text>
</comment>
<protein>
    <recommendedName>
        <fullName evidence="10">Fluoride-specific ion channel FluC</fullName>
    </recommendedName>
</protein>
<keyword evidence="6 10" id="KW-0407">Ion channel</keyword>
<evidence type="ECO:0000256" key="10">
    <source>
        <dbReference type="HAMAP-Rule" id="MF_00454"/>
    </source>
</evidence>
<evidence type="ECO:0000256" key="2">
    <source>
        <dbReference type="ARBA" id="ARBA00022475"/>
    </source>
</evidence>
<sequence length="130" mass="13310">MSPLLFLVVALAGGVGAAARFALDSVIHSTTARRRLGTALPWGTLAINLSGSLLLGVLVGAVGAGALGDEWQWALGSGFLGGYTTFSTASFETVRMLQQRRWTAGLVNGLLQLVVATALAGAGLWLGSLL</sequence>
<comment type="subcellular location">
    <subcellularLocation>
        <location evidence="1 10">Cell membrane</location>
        <topology evidence="1 10">Multi-pass membrane protein</topology>
    </subcellularLocation>
</comment>
<keyword evidence="4 10" id="KW-1133">Transmembrane helix</keyword>
<comment type="catalytic activity">
    <reaction evidence="8">
        <text>fluoride(in) = fluoride(out)</text>
        <dbReference type="Rhea" id="RHEA:76159"/>
        <dbReference type="ChEBI" id="CHEBI:17051"/>
    </reaction>
    <physiologicalReaction direction="left-to-right" evidence="8">
        <dbReference type="Rhea" id="RHEA:76160"/>
    </physiologicalReaction>
</comment>
<comment type="caution">
    <text evidence="11">The sequence shown here is derived from an EMBL/GenBank/DDBJ whole genome shotgun (WGS) entry which is preliminary data.</text>
</comment>
<dbReference type="HAMAP" id="MF_00454">
    <property type="entry name" value="FluC"/>
    <property type="match status" value="1"/>
</dbReference>
<name>A0ABQ6K146_9MICO</name>
<organism evidence="11 12">
    <name type="scientific">Homoserinibacter gongjuensis</name>
    <dbReference type="NCBI Taxonomy" id="1162968"/>
    <lineage>
        <taxon>Bacteria</taxon>
        <taxon>Bacillati</taxon>
        <taxon>Actinomycetota</taxon>
        <taxon>Actinomycetes</taxon>
        <taxon>Micrococcales</taxon>
        <taxon>Microbacteriaceae</taxon>
        <taxon>Homoserinibacter</taxon>
    </lineage>
</organism>
<dbReference type="Proteomes" id="UP001157069">
    <property type="component" value="Unassembled WGS sequence"/>
</dbReference>
<evidence type="ECO:0000256" key="1">
    <source>
        <dbReference type="ARBA" id="ARBA00004651"/>
    </source>
</evidence>
<evidence type="ECO:0000313" key="11">
    <source>
        <dbReference type="EMBL" id="GMA93094.1"/>
    </source>
</evidence>
<comment type="activity regulation">
    <text evidence="10">Na(+) is not transported, but it plays an essential structural role and its presence is essential for fluoride channel function.</text>
</comment>
<keyword evidence="2 10" id="KW-1003">Cell membrane</keyword>
<feature type="transmembrane region" description="Helical" evidence="10">
    <location>
        <begin position="105"/>
        <end position="126"/>
    </location>
</feature>
<evidence type="ECO:0000313" key="12">
    <source>
        <dbReference type="Proteomes" id="UP001157069"/>
    </source>
</evidence>
<dbReference type="RefSeq" id="WP_284301812.1">
    <property type="nucleotide sequence ID" value="NZ_BSVA01000001.1"/>
</dbReference>
<dbReference type="PANTHER" id="PTHR28259:SF1">
    <property type="entry name" value="FLUORIDE EXPORT PROTEIN 1-RELATED"/>
    <property type="match status" value="1"/>
</dbReference>
<evidence type="ECO:0000256" key="9">
    <source>
        <dbReference type="ARBA" id="ARBA00049940"/>
    </source>
</evidence>
<accession>A0ABQ6K146</accession>
<comment type="function">
    <text evidence="9 10">Fluoride-specific ion channel. Important for reducing fluoride concentration in the cell, thus reducing its toxicity.</text>
</comment>
<keyword evidence="10" id="KW-0813">Transport</keyword>
<keyword evidence="5 10" id="KW-0472">Membrane</keyword>
<feature type="binding site" evidence="10">
    <location>
        <position position="84"/>
    </location>
    <ligand>
        <name>Na(+)</name>
        <dbReference type="ChEBI" id="CHEBI:29101"/>
        <note>structural</note>
    </ligand>
</feature>
<dbReference type="InterPro" id="IPR003691">
    <property type="entry name" value="FluC"/>
</dbReference>
<proteinExistence type="inferred from homology"/>
<dbReference type="NCBIfam" id="TIGR00494">
    <property type="entry name" value="crcB"/>
    <property type="match status" value="1"/>
</dbReference>
<feature type="binding site" evidence="10">
    <location>
        <position position="81"/>
    </location>
    <ligand>
        <name>Na(+)</name>
        <dbReference type="ChEBI" id="CHEBI:29101"/>
        <note>structural</note>
    </ligand>
</feature>
<keyword evidence="12" id="KW-1185">Reference proteome</keyword>
<keyword evidence="10" id="KW-0406">Ion transport</keyword>
<dbReference type="EMBL" id="BSVA01000001">
    <property type="protein sequence ID" value="GMA93094.1"/>
    <property type="molecule type" value="Genomic_DNA"/>
</dbReference>
<gene>
    <name evidence="10" type="primary">fluC</name>
    <name evidence="10" type="synonym">crcB</name>
    <name evidence="11" type="ORF">GCM10025869_36230</name>
</gene>